<evidence type="ECO:0000256" key="3">
    <source>
        <dbReference type="ARBA" id="ARBA00022737"/>
    </source>
</evidence>
<comment type="subcellular location">
    <subcellularLocation>
        <location evidence="1">Membrane</location>
        <topology evidence="1">Multi-pass membrane protein</topology>
    </subcellularLocation>
</comment>
<dbReference type="Pfam" id="PF00023">
    <property type="entry name" value="Ank"/>
    <property type="match status" value="2"/>
</dbReference>
<feature type="transmembrane region" description="Helical" evidence="9">
    <location>
        <begin position="1012"/>
        <end position="1037"/>
    </location>
</feature>
<evidence type="ECO:0000256" key="1">
    <source>
        <dbReference type="ARBA" id="ARBA00004141"/>
    </source>
</evidence>
<dbReference type="Pfam" id="PF13962">
    <property type="entry name" value="PGG"/>
    <property type="match status" value="1"/>
</dbReference>
<evidence type="ECO:0000313" key="11">
    <source>
        <dbReference type="EMBL" id="KAK4591321.1"/>
    </source>
</evidence>
<proteinExistence type="predicted"/>
<evidence type="ECO:0000256" key="9">
    <source>
        <dbReference type="SAM" id="Phobius"/>
    </source>
</evidence>
<dbReference type="PANTHER" id="PTHR24186:SF46">
    <property type="entry name" value="PROTEIN ACCELERATED CELL DEATH 6-LIKE"/>
    <property type="match status" value="1"/>
</dbReference>
<feature type="compositionally biased region" description="Basic and acidic residues" evidence="8">
    <location>
        <begin position="1"/>
        <end position="24"/>
    </location>
</feature>
<evidence type="ECO:0000256" key="4">
    <source>
        <dbReference type="ARBA" id="ARBA00022989"/>
    </source>
</evidence>
<feature type="repeat" description="ANK" evidence="7">
    <location>
        <begin position="529"/>
        <end position="551"/>
    </location>
</feature>
<comment type="caution">
    <text evidence="11">The sequence shown here is derived from an EMBL/GenBank/DDBJ whole genome shotgun (WGS) entry which is preliminary data.</text>
</comment>
<keyword evidence="4 9" id="KW-1133">Transmembrane helix</keyword>
<feature type="domain" description="PGG" evidence="10">
    <location>
        <begin position="900"/>
        <end position="1005"/>
    </location>
</feature>
<feature type="repeat" description="ANK" evidence="7">
    <location>
        <begin position="160"/>
        <end position="182"/>
    </location>
</feature>
<dbReference type="InterPro" id="IPR036770">
    <property type="entry name" value="Ankyrin_rpt-contain_sf"/>
</dbReference>
<gene>
    <name evidence="11" type="ORF">RGQ29_021496</name>
</gene>
<dbReference type="InterPro" id="IPR026961">
    <property type="entry name" value="PGG_dom"/>
</dbReference>
<evidence type="ECO:0000256" key="7">
    <source>
        <dbReference type="PROSITE-ProRule" id="PRU00023"/>
    </source>
</evidence>
<evidence type="ECO:0000313" key="12">
    <source>
        <dbReference type="Proteomes" id="UP001324115"/>
    </source>
</evidence>
<keyword evidence="5 7" id="KW-0040">ANK repeat</keyword>
<dbReference type="InterPro" id="IPR002110">
    <property type="entry name" value="Ankyrin_rpt"/>
</dbReference>
<dbReference type="SMART" id="SM00248">
    <property type="entry name" value="ANK"/>
    <property type="match status" value="16"/>
</dbReference>
<feature type="region of interest" description="Disordered" evidence="8">
    <location>
        <begin position="1"/>
        <end position="28"/>
    </location>
</feature>
<dbReference type="PROSITE" id="PS50088">
    <property type="entry name" value="ANK_REPEAT"/>
    <property type="match status" value="6"/>
</dbReference>
<feature type="repeat" description="ANK" evidence="7">
    <location>
        <begin position="272"/>
        <end position="294"/>
    </location>
</feature>
<keyword evidence="12" id="KW-1185">Reference proteome</keyword>
<dbReference type="EMBL" id="JAXUIC010000005">
    <property type="protein sequence ID" value="KAK4591321.1"/>
    <property type="molecule type" value="Genomic_DNA"/>
</dbReference>
<feature type="transmembrane region" description="Helical" evidence="9">
    <location>
        <begin position="944"/>
        <end position="969"/>
    </location>
</feature>
<feature type="repeat" description="ANK" evidence="7">
    <location>
        <begin position="235"/>
        <end position="257"/>
    </location>
</feature>
<dbReference type="GO" id="GO:0005886">
    <property type="term" value="C:plasma membrane"/>
    <property type="evidence" value="ECO:0007669"/>
    <property type="project" value="TreeGrafter"/>
</dbReference>
<evidence type="ECO:0000259" key="10">
    <source>
        <dbReference type="Pfam" id="PF13962"/>
    </source>
</evidence>
<feature type="transmembrane region" description="Helical" evidence="9">
    <location>
        <begin position="904"/>
        <end position="924"/>
    </location>
</feature>
<evidence type="ECO:0000256" key="5">
    <source>
        <dbReference type="ARBA" id="ARBA00023043"/>
    </source>
</evidence>
<keyword evidence="2 9" id="KW-0812">Transmembrane</keyword>
<keyword evidence="6 9" id="KW-0472">Membrane</keyword>
<protein>
    <recommendedName>
        <fullName evidence="10">PGG domain-containing protein</fullName>
    </recommendedName>
</protein>
<evidence type="ECO:0000256" key="6">
    <source>
        <dbReference type="ARBA" id="ARBA00023136"/>
    </source>
</evidence>
<accession>A0AAN7FHJ1</accession>
<sequence length="1071" mass="120277">MASTSKEKEVSSLPKEDGSQHDDAMQEDPESYKAVEVWDIDFILEKLRHTECSLLLERTFDSNTLLHVAAILGHDQTVEAILSIQQCQELLTAKNSSGDLPLHVAANAGHLPIVVKLLNRSFQHFKAQNSDAAIAEHSAMVDFVVMSHQYYELLMAKNSNGDLPLHVAANAGHFSIVRHLVNLSDEYHREFLRVQKSNGDHLLHLAANAGLSSIVQHFIMLSHQYQELLMVQNSNGDLPLHLAANTGHLSIVQHLVKSCHQRQEHLMVQNSNGDRPLHVAANAGHLSIVQHLVKFSYRCQELLTPKNSGDNIPLPYPPVDANAGYQPSVDLSDQKLQDRYTSKLLRVENEEGNTPLHLALIKKYEEEDSNLKTNYHEVAKFLIEKDPDACTDLNEANKDPLDLAIKAQDKELQQLMSNHLGFSEALAWGDAEMQKERNNSNMPELERVPQKSKDKVESMDPELYKAVKSKDIDFIKTQDPEHSALSDKTPELNSILHLAAASSDDDHQFVQAILEIQLLQKLVTEKNSKGDLPLHVAANAGNMKIVELLVKWSNGQLQDHSTCGPQWEKNMEGNTPLHLALIKKFQEGRNLALKAKYNEVTRFLVKNGPEVSVYYPNKERKSPLYLAAEAGDEELVKLMIDTVPLLPYGKSIIHAAIYYLMTITNLPYGKSVVHAAIKGSFTARKIDILSTVLTKLPHLIKEQVDTKMTPLSYASSIGYCDGVRYLFRESPDCAYKSDEDGFFPIHIASKKGHVKVVEFFLKQYPDMSELLNREGQNILHVAALSGKAKMVAYMLKRNELEMLINGKDKKGNTPLHLASMVKHPVVVSNLTWDKRVNLSSLNILNMTAYDVTLEFRDIFAFREQLTWLALRYVGARRAPKSVRRKKPQSSKLKKSDILNEYKDLANTLVVVATLVITVTFAAAFTMPGGYNGSGGVATFLEKHMFHLFAICNSIAMYSAITVVVALIWAQQRDLGLFDSAFRFAVPMLGVTLTMVSMAFMASNYLVLRNLHWLAYLVLIIGSFFILALSILFFPLCLPSSPQNLIARYIIYFPFYLVVKASWSDADDWKEE</sequence>
<feature type="transmembrane region" description="Helical" evidence="9">
    <location>
        <begin position="981"/>
        <end position="1006"/>
    </location>
</feature>
<evidence type="ECO:0000256" key="8">
    <source>
        <dbReference type="SAM" id="MobiDB-lite"/>
    </source>
</evidence>
<feature type="repeat" description="ANK" evidence="7">
    <location>
        <begin position="97"/>
        <end position="130"/>
    </location>
</feature>
<organism evidence="11 12">
    <name type="scientific">Quercus rubra</name>
    <name type="common">Northern red oak</name>
    <name type="synonym">Quercus borealis</name>
    <dbReference type="NCBI Taxonomy" id="3512"/>
    <lineage>
        <taxon>Eukaryota</taxon>
        <taxon>Viridiplantae</taxon>
        <taxon>Streptophyta</taxon>
        <taxon>Embryophyta</taxon>
        <taxon>Tracheophyta</taxon>
        <taxon>Spermatophyta</taxon>
        <taxon>Magnoliopsida</taxon>
        <taxon>eudicotyledons</taxon>
        <taxon>Gunneridae</taxon>
        <taxon>Pentapetalae</taxon>
        <taxon>rosids</taxon>
        <taxon>fabids</taxon>
        <taxon>Fagales</taxon>
        <taxon>Fagaceae</taxon>
        <taxon>Quercus</taxon>
    </lineage>
</organism>
<feature type="transmembrane region" description="Helical" evidence="9">
    <location>
        <begin position="1044"/>
        <end position="1062"/>
    </location>
</feature>
<evidence type="ECO:0000256" key="2">
    <source>
        <dbReference type="ARBA" id="ARBA00022692"/>
    </source>
</evidence>
<keyword evidence="3" id="KW-0677">Repeat</keyword>
<feature type="region of interest" description="Disordered" evidence="8">
    <location>
        <begin position="436"/>
        <end position="458"/>
    </location>
</feature>
<dbReference type="PANTHER" id="PTHR24186">
    <property type="entry name" value="PROTEIN PHOSPHATASE 1 REGULATORY SUBUNIT"/>
    <property type="match status" value="1"/>
</dbReference>
<dbReference type="Gene3D" id="1.25.40.20">
    <property type="entry name" value="Ankyrin repeat-containing domain"/>
    <property type="match status" value="5"/>
</dbReference>
<reference evidence="11 12" key="1">
    <citation type="journal article" date="2023" name="G3 (Bethesda)">
        <title>A haplotype-resolved chromosome-scale genome for Quercus rubra L. provides insights into the genetics of adaptive traits for red oak species.</title>
        <authorList>
            <person name="Kapoor B."/>
            <person name="Jenkins J."/>
            <person name="Schmutz J."/>
            <person name="Zhebentyayeva T."/>
            <person name="Kuelheim C."/>
            <person name="Coggeshall M."/>
            <person name="Heim C."/>
            <person name="Lasky J.R."/>
            <person name="Leites L."/>
            <person name="Islam-Faridi N."/>
            <person name="Romero-Severson J."/>
            <person name="DeLeo V.L."/>
            <person name="Lucas S.M."/>
            <person name="Lazic D."/>
            <person name="Gailing O."/>
            <person name="Carlson J."/>
            <person name="Staton M."/>
        </authorList>
    </citation>
    <scope>NUCLEOTIDE SEQUENCE [LARGE SCALE GENOMIC DNA]</scope>
    <source>
        <strain evidence="11">Pseudo-F2</strain>
    </source>
</reference>
<dbReference type="Proteomes" id="UP001324115">
    <property type="component" value="Unassembled WGS sequence"/>
</dbReference>
<dbReference type="AlphaFoldDB" id="A0AAN7FHJ1"/>
<feature type="repeat" description="ANK" evidence="7">
    <location>
        <begin position="740"/>
        <end position="772"/>
    </location>
</feature>
<dbReference type="Pfam" id="PF12796">
    <property type="entry name" value="Ank_2"/>
    <property type="match status" value="4"/>
</dbReference>
<name>A0AAN7FHJ1_QUERU</name>
<dbReference type="SUPFAM" id="SSF48403">
    <property type="entry name" value="Ankyrin repeat"/>
    <property type="match status" value="2"/>
</dbReference>
<dbReference type="PROSITE" id="PS50297">
    <property type="entry name" value="ANK_REP_REGION"/>
    <property type="match status" value="6"/>
</dbReference>